<reference evidence="2" key="1">
    <citation type="submission" date="2018-05" db="EMBL/GenBank/DDBJ databases">
        <authorList>
            <person name="Lanie J.A."/>
            <person name="Ng W.-L."/>
            <person name="Kazmierczak K.M."/>
            <person name="Andrzejewski T.M."/>
            <person name="Davidsen T.M."/>
            <person name="Wayne K.J."/>
            <person name="Tettelin H."/>
            <person name="Glass J.I."/>
            <person name="Rusch D."/>
            <person name="Podicherti R."/>
            <person name="Tsui H.-C.T."/>
            <person name="Winkler M.E."/>
        </authorList>
    </citation>
    <scope>NUCLEOTIDE SEQUENCE</scope>
</reference>
<dbReference type="GO" id="GO:0009313">
    <property type="term" value="P:oligosaccharide catabolic process"/>
    <property type="evidence" value="ECO:0007669"/>
    <property type="project" value="TreeGrafter"/>
</dbReference>
<dbReference type="SUPFAM" id="SSF50939">
    <property type="entry name" value="Sialidases"/>
    <property type="match status" value="1"/>
</dbReference>
<dbReference type="InterPro" id="IPR011040">
    <property type="entry name" value="Sialidase"/>
</dbReference>
<dbReference type="InterPro" id="IPR036278">
    <property type="entry name" value="Sialidase_sf"/>
</dbReference>
<dbReference type="GO" id="GO:0006689">
    <property type="term" value="P:ganglioside catabolic process"/>
    <property type="evidence" value="ECO:0007669"/>
    <property type="project" value="TreeGrafter"/>
</dbReference>
<dbReference type="GO" id="GO:0004308">
    <property type="term" value="F:exo-alpha-sialidase activity"/>
    <property type="evidence" value="ECO:0007669"/>
    <property type="project" value="InterPro"/>
</dbReference>
<evidence type="ECO:0000313" key="2">
    <source>
        <dbReference type="EMBL" id="SVB80833.1"/>
    </source>
</evidence>
<sequence>MVMACLASVQAYAVDESRKQEGPIGAFLGKPRMEAQPLFKAIRHPNVVVSLKGTVLATLGDKKLLARRSVDGGKTWGEEIIVAEPAFQGGGLTVDETTGDILAFAEDRHPPAPLSVYRSQDDGKTWQKIEVTIHPDTRGNVPSMHMNEHGITLRHGKHAGRLIRAARHYGEANYPKKHWPTHYTTAIYSDDHGKTWKTSNPFSEMGTGEAGIAELSDGRLYYNSRSHWNAKKPPLRRREAWSADGGETWTGWRIVDVLPDGPQDTNYGCFAGLVRLPIADRDILLYSNCDSTAGRKLGTVWVSFDGAKTWPLKRLVWKDPFQYSSLSAGRPGTASAGWIYMHFEGRLPQTRVARFNLSWLMAG</sequence>
<dbReference type="Gene3D" id="2.120.10.10">
    <property type="match status" value="1"/>
</dbReference>
<dbReference type="PANTHER" id="PTHR10628">
    <property type="entry name" value="SIALIDASE"/>
    <property type="match status" value="1"/>
</dbReference>
<dbReference type="InterPro" id="IPR026856">
    <property type="entry name" value="Sialidase_fam"/>
</dbReference>
<protein>
    <recommendedName>
        <fullName evidence="1">Sialidase domain-containing protein</fullName>
    </recommendedName>
</protein>
<dbReference type="PANTHER" id="PTHR10628:SF30">
    <property type="entry name" value="EXO-ALPHA-SIALIDASE"/>
    <property type="match status" value="1"/>
</dbReference>
<name>A0A382H214_9ZZZZ</name>
<gene>
    <name evidence="2" type="ORF">METZ01_LOCUS233687</name>
</gene>
<evidence type="ECO:0000259" key="1">
    <source>
        <dbReference type="Pfam" id="PF13088"/>
    </source>
</evidence>
<dbReference type="GO" id="GO:0005737">
    <property type="term" value="C:cytoplasm"/>
    <property type="evidence" value="ECO:0007669"/>
    <property type="project" value="TreeGrafter"/>
</dbReference>
<accession>A0A382H214</accession>
<dbReference type="EMBL" id="UINC01058502">
    <property type="protein sequence ID" value="SVB80833.1"/>
    <property type="molecule type" value="Genomic_DNA"/>
</dbReference>
<feature type="domain" description="Sialidase" evidence="1">
    <location>
        <begin position="157"/>
        <end position="330"/>
    </location>
</feature>
<dbReference type="CDD" id="cd15482">
    <property type="entry name" value="Sialidase_non-viral"/>
    <property type="match status" value="1"/>
</dbReference>
<dbReference type="GO" id="GO:0016020">
    <property type="term" value="C:membrane"/>
    <property type="evidence" value="ECO:0007669"/>
    <property type="project" value="TreeGrafter"/>
</dbReference>
<organism evidence="2">
    <name type="scientific">marine metagenome</name>
    <dbReference type="NCBI Taxonomy" id="408172"/>
    <lineage>
        <taxon>unclassified sequences</taxon>
        <taxon>metagenomes</taxon>
        <taxon>ecological metagenomes</taxon>
    </lineage>
</organism>
<dbReference type="Pfam" id="PF13088">
    <property type="entry name" value="BNR_2"/>
    <property type="match status" value="1"/>
</dbReference>
<dbReference type="AlphaFoldDB" id="A0A382H214"/>
<proteinExistence type="predicted"/>
<feature type="non-terminal residue" evidence="2">
    <location>
        <position position="363"/>
    </location>
</feature>